<dbReference type="InterPro" id="IPR050177">
    <property type="entry name" value="Lipid_A_modif_metabolic_enz"/>
</dbReference>
<reference evidence="2" key="1">
    <citation type="submission" date="2018-05" db="EMBL/GenBank/DDBJ databases">
        <authorList>
            <person name="Lanie J.A."/>
            <person name="Ng W.-L."/>
            <person name="Kazmierczak K.M."/>
            <person name="Andrzejewski T.M."/>
            <person name="Davidsen T.M."/>
            <person name="Wayne K.J."/>
            <person name="Tettelin H."/>
            <person name="Glass J.I."/>
            <person name="Rusch D."/>
            <person name="Podicherti R."/>
            <person name="Tsui H.-C.T."/>
            <person name="Winkler M.E."/>
        </authorList>
    </citation>
    <scope>NUCLEOTIDE SEQUENCE</scope>
</reference>
<dbReference type="Gene3D" id="3.90.25.10">
    <property type="entry name" value="UDP-galactose 4-epimerase, domain 1"/>
    <property type="match status" value="1"/>
</dbReference>
<sequence length="223" mass="24388">VYEDQGPNIRYVETDRLGGRDPYSASKTATELVAASFLAGRSAQAGKGNFRIATARAGNVIGGGDWSENRLLPDCLRAFAQGDQVVLRMPEAVRPWQHVLEPLDGYLRLAQELCGSEGERYSSAWNFGPDSESELTVAQVAEMAATAWGTPASVATEPVRSATSETQSLKLDSTKARGKLGWLPQWEINYAVEQTVAWQKDWIAGGSMLEVCCRQIAEYLESR</sequence>
<protein>
    <recommendedName>
        <fullName evidence="1">NAD-dependent epimerase/dehydratase domain-containing protein</fullName>
    </recommendedName>
</protein>
<accession>A0A382DAH4</accession>
<gene>
    <name evidence="2" type="ORF">METZ01_LOCUS188350</name>
</gene>
<name>A0A382DAH4_9ZZZZ</name>
<dbReference type="InterPro" id="IPR036291">
    <property type="entry name" value="NAD(P)-bd_dom_sf"/>
</dbReference>
<dbReference type="Pfam" id="PF01370">
    <property type="entry name" value="Epimerase"/>
    <property type="match status" value="1"/>
</dbReference>
<feature type="non-terminal residue" evidence="2">
    <location>
        <position position="1"/>
    </location>
</feature>
<dbReference type="SUPFAM" id="SSF51735">
    <property type="entry name" value="NAD(P)-binding Rossmann-fold domains"/>
    <property type="match status" value="1"/>
</dbReference>
<dbReference type="AlphaFoldDB" id="A0A382DAH4"/>
<evidence type="ECO:0000259" key="1">
    <source>
        <dbReference type="Pfam" id="PF01370"/>
    </source>
</evidence>
<proteinExistence type="predicted"/>
<dbReference type="PANTHER" id="PTHR43245">
    <property type="entry name" value="BIFUNCTIONAL POLYMYXIN RESISTANCE PROTEIN ARNA"/>
    <property type="match status" value="1"/>
</dbReference>
<dbReference type="PANTHER" id="PTHR43245:SF10">
    <property type="entry name" value="SUGAR DEHYDRATASE_EPIMERASE YFNG-RELATED"/>
    <property type="match status" value="1"/>
</dbReference>
<dbReference type="InterPro" id="IPR001509">
    <property type="entry name" value="Epimerase_deHydtase"/>
</dbReference>
<feature type="domain" description="NAD-dependent epimerase/dehydratase" evidence="1">
    <location>
        <begin position="3"/>
        <end position="113"/>
    </location>
</feature>
<organism evidence="2">
    <name type="scientific">marine metagenome</name>
    <dbReference type="NCBI Taxonomy" id="408172"/>
    <lineage>
        <taxon>unclassified sequences</taxon>
        <taxon>metagenomes</taxon>
        <taxon>ecological metagenomes</taxon>
    </lineage>
</organism>
<dbReference type="EMBL" id="UINC01038453">
    <property type="protein sequence ID" value="SVB35496.1"/>
    <property type="molecule type" value="Genomic_DNA"/>
</dbReference>
<evidence type="ECO:0000313" key="2">
    <source>
        <dbReference type="EMBL" id="SVB35496.1"/>
    </source>
</evidence>